<accession>A0ABR1RM59</accession>
<evidence type="ECO:0000256" key="1">
    <source>
        <dbReference type="ARBA" id="ARBA00023242"/>
    </source>
</evidence>
<dbReference type="InterPro" id="IPR053187">
    <property type="entry name" value="Notoamide_regulator"/>
</dbReference>
<sequence length="825" mass="92463">MSYKALAPRPAYGRLNPEPTTPPHLKRKPTPKVACETCRNRKTACDGKRPSCSKCTRKLLPCRYSTTGERLKQRVQDLQSSLDSHIELVTLLSNTSEENIVQVLRELKAAPEPLAFLATARSDNDPQQQGRRASTDTSVTGSLHSLSRVDLEFDELTARYQIAYPVLPPIQLATVDPRPRFSVPAFEPNAGQQLLFDMGAARLNSPSTLLQTPQLGSTDPLGSLTATLARRLRPSPQRDSSLSPEPLTQPSYIDERLRRLQIDYWTSVPVSNGFAATVISAYLEVDHPCYAFFDVDLFLHDLVNLGITFCSPFLVSSILSQACYNCAAIDSRTSALGRAFFEEAEMLYRAERMSDLLPNAAALAIFSMVCTLQCREELALETQRLSRQMAERMKLFGAAHEETNRKHFNSMPSYMKVASAQTAWGLYNWLSLRTYFYEAIAIEYPPIVPIPGERPGDRRDTMPSLDWPEHSLPDWMGCAFSSLCRLWVLAQEIAAVYFVHRQKPLVERVSLAFAESKYTKLLEWVATLRPELKRREQNTPVDTLLFHMYLHTIILTLFRPFLQDPQRHQKLRVFTSADSSPGAIYEASINQMKHIVIQHHLNYPNKLSSNFAYAGYMQLSSAMAGSGAPGSTSGIRDTQSQRHEERCYFDICMCFFQDAYLQHALAMPIAQGLLAMALESRLITAPKARKILQGLETRGAHHHRASRSQSKVTWQIIVNFELAVVDTDAARAHALASKLEDQVLFDEFTNTATTTATATDDGNDENYPGEYEDVYGDYHDNNEHGYESSSAPSGSVVSPGLYRTPASEVCTDFNQCWMMDGCDGG</sequence>
<evidence type="ECO:0000313" key="5">
    <source>
        <dbReference type="Proteomes" id="UP001396898"/>
    </source>
</evidence>
<comment type="caution">
    <text evidence="4">The sequence shown here is derived from an EMBL/GenBank/DDBJ whole genome shotgun (WGS) entry which is preliminary data.</text>
</comment>
<dbReference type="InterPro" id="IPR036864">
    <property type="entry name" value="Zn2-C6_fun-type_DNA-bd_sf"/>
</dbReference>
<evidence type="ECO:0000313" key="4">
    <source>
        <dbReference type="EMBL" id="KAK8015942.1"/>
    </source>
</evidence>
<dbReference type="CDD" id="cd00067">
    <property type="entry name" value="GAL4"/>
    <property type="match status" value="1"/>
</dbReference>
<dbReference type="Gene3D" id="4.10.240.10">
    <property type="entry name" value="Zn(2)-C6 fungal-type DNA-binding domain"/>
    <property type="match status" value="1"/>
</dbReference>
<evidence type="ECO:0000256" key="2">
    <source>
        <dbReference type="SAM" id="MobiDB-lite"/>
    </source>
</evidence>
<dbReference type="PROSITE" id="PS00463">
    <property type="entry name" value="ZN2_CY6_FUNGAL_1"/>
    <property type="match status" value="1"/>
</dbReference>
<organism evidence="4 5">
    <name type="scientific">Apiospora marii</name>
    <dbReference type="NCBI Taxonomy" id="335849"/>
    <lineage>
        <taxon>Eukaryota</taxon>
        <taxon>Fungi</taxon>
        <taxon>Dikarya</taxon>
        <taxon>Ascomycota</taxon>
        <taxon>Pezizomycotina</taxon>
        <taxon>Sordariomycetes</taxon>
        <taxon>Xylariomycetidae</taxon>
        <taxon>Amphisphaeriales</taxon>
        <taxon>Apiosporaceae</taxon>
        <taxon>Apiospora</taxon>
    </lineage>
</organism>
<protein>
    <recommendedName>
        <fullName evidence="3">Zn(2)-C6 fungal-type domain-containing protein</fullName>
    </recommendedName>
</protein>
<feature type="domain" description="Zn(2)-C6 fungal-type" evidence="3">
    <location>
        <begin position="34"/>
        <end position="64"/>
    </location>
</feature>
<keyword evidence="5" id="KW-1185">Reference proteome</keyword>
<evidence type="ECO:0000259" key="3">
    <source>
        <dbReference type="PROSITE" id="PS50048"/>
    </source>
</evidence>
<gene>
    <name evidence="4" type="ORF">PG991_008830</name>
</gene>
<dbReference type="InterPro" id="IPR001138">
    <property type="entry name" value="Zn2Cys6_DnaBD"/>
</dbReference>
<dbReference type="PANTHER" id="PTHR47256">
    <property type="entry name" value="ZN(II)2CYS6 TRANSCRIPTION FACTOR (EUROFUNG)-RELATED"/>
    <property type="match status" value="1"/>
</dbReference>
<dbReference type="SUPFAM" id="SSF57701">
    <property type="entry name" value="Zn2/Cys6 DNA-binding domain"/>
    <property type="match status" value="1"/>
</dbReference>
<feature type="region of interest" description="Disordered" evidence="2">
    <location>
        <begin position="119"/>
        <end position="139"/>
    </location>
</feature>
<dbReference type="SMART" id="SM00066">
    <property type="entry name" value="GAL4"/>
    <property type="match status" value="1"/>
</dbReference>
<dbReference type="CDD" id="cd12148">
    <property type="entry name" value="fungal_TF_MHR"/>
    <property type="match status" value="1"/>
</dbReference>
<proteinExistence type="predicted"/>
<feature type="region of interest" description="Disordered" evidence="2">
    <location>
        <begin position="1"/>
        <end position="30"/>
    </location>
</feature>
<dbReference type="Pfam" id="PF00172">
    <property type="entry name" value="Zn_clus"/>
    <property type="match status" value="1"/>
</dbReference>
<dbReference type="PANTHER" id="PTHR47256:SF1">
    <property type="entry name" value="ZN(II)2CYS6 TRANSCRIPTION FACTOR (EUROFUNG)"/>
    <property type="match status" value="1"/>
</dbReference>
<name>A0ABR1RM59_9PEZI</name>
<dbReference type="Proteomes" id="UP001396898">
    <property type="component" value="Unassembled WGS sequence"/>
</dbReference>
<reference evidence="4 5" key="1">
    <citation type="submission" date="2023-01" db="EMBL/GenBank/DDBJ databases">
        <title>Analysis of 21 Apiospora genomes using comparative genomics revels a genus with tremendous synthesis potential of carbohydrate active enzymes and secondary metabolites.</title>
        <authorList>
            <person name="Sorensen T."/>
        </authorList>
    </citation>
    <scope>NUCLEOTIDE SEQUENCE [LARGE SCALE GENOMIC DNA]</scope>
    <source>
        <strain evidence="4 5">CBS 20057</strain>
    </source>
</reference>
<dbReference type="PROSITE" id="PS50048">
    <property type="entry name" value="ZN2_CY6_FUNGAL_2"/>
    <property type="match status" value="1"/>
</dbReference>
<dbReference type="EMBL" id="JAQQWI010000012">
    <property type="protein sequence ID" value="KAK8015942.1"/>
    <property type="molecule type" value="Genomic_DNA"/>
</dbReference>
<keyword evidence="1" id="KW-0539">Nucleus</keyword>
<feature type="compositionally biased region" description="Polar residues" evidence="2">
    <location>
        <begin position="125"/>
        <end position="139"/>
    </location>
</feature>